<dbReference type="STRING" id="272627.CCC_02565"/>
<keyword evidence="3" id="KW-1185">Reference proteome</keyword>
<dbReference type="Proteomes" id="UP000031971">
    <property type="component" value="Unassembled WGS sequence"/>
</dbReference>
<dbReference type="GO" id="GO:0015074">
    <property type="term" value="P:DNA integration"/>
    <property type="evidence" value="ECO:0007669"/>
    <property type="project" value="InterPro"/>
</dbReference>
<protein>
    <submittedName>
        <fullName evidence="2">Integrase</fullName>
    </submittedName>
</protein>
<accession>A0A0C2YLV0</accession>
<sequence>MPKHIRSDNGPEMTAIAVREWLGKLEVGTLFIEPGSPWENGYCESFNGKLRDELLNGEIFNTIASLHRKRSLLR</sequence>
<evidence type="ECO:0000313" key="3">
    <source>
        <dbReference type="Proteomes" id="UP000031971"/>
    </source>
</evidence>
<dbReference type="AlphaFoldDB" id="A0A0C2YLV0"/>
<evidence type="ECO:0000313" key="2">
    <source>
        <dbReference type="EMBL" id="KIM00790.1"/>
    </source>
</evidence>
<dbReference type="SUPFAM" id="SSF53098">
    <property type="entry name" value="Ribonuclease H-like"/>
    <property type="match status" value="1"/>
</dbReference>
<name>A0A0C2YLV0_PARME</name>
<reference evidence="2 3" key="1">
    <citation type="submission" date="2015-01" db="EMBL/GenBank/DDBJ databases">
        <title>Genome Sequence of Magnetospirillum magnetotacticum Strain MS-1.</title>
        <authorList>
            <person name="Marinov G.K."/>
            <person name="Smalley M.D."/>
            <person name="DeSalvo G."/>
        </authorList>
    </citation>
    <scope>NUCLEOTIDE SEQUENCE [LARGE SCALE GENOMIC DNA]</scope>
    <source>
        <strain evidence="2 3">MS-1</strain>
    </source>
</reference>
<dbReference type="EMBL" id="JXSL01000001">
    <property type="protein sequence ID" value="KIM00790.1"/>
    <property type="molecule type" value="Genomic_DNA"/>
</dbReference>
<dbReference type="InterPro" id="IPR012337">
    <property type="entry name" value="RNaseH-like_sf"/>
</dbReference>
<organism evidence="2 3">
    <name type="scientific">Paramagnetospirillum magnetotacticum MS-1</name>
    <dbReference type="NCBI Taxonomy" id="272627"/>
    <lineage>
        <taxon>Bacteria</taxon>
        <taxon>Pseudomonadati</taxon>
        <taxon>Pseudomonadota</taxon>
        <taxon>Alphaproteobacteria</taxon>
        <taxon>Rhodospirillales</taxon>
        <taxon>Magnetospirillaceae</taxon>
        <taxon>Paramagnetospirillum</taxon>
    </lineage>
</organism>
<evidence type="ECO:0000259" key="1">
    <source>
        <dbReference type="PROSITE" id="PS50994"/>
    </source>
</evidence>
<dbReference type="InterPro" id="IPR036397">
    <property type="entry name" value="RNaseH_sf"/>
</dbReference>
<dbReference type="Gene3D" id="3.30.420.10">
    <property type="entry name" value="Ribonuclease H-like superfamily/Ribonuclease H"/>
    <property type="match status" value="1"/>
</dbReference>
<dbReference type="InterPro" id="IPR001584">
    <property type="entry name" value="Integrase_cat-core"/>
</dbReference>
<dbReference type="PROSITE" id="PS50994">
    <property type="entry name" value="INTEGRASE"/>
    <property type="match status" value="1"/>
</dbReference>
<dbReference type="PANTHER" id="PTHR47515">
    <property type="entry name" value="LOW CALCIUM RESPONSE LOCUS PROTEIN T"/>
    <property type="match status" value="1"/>
</dbReference>
<comment type="caution">
    <text evidence="2">The sequence shown here is derived from an EMBL/GenBank/DDBJ whole genome shotgun (WGS) entry which is preliminary data.</text>
</comment>
<dbReference type="PANTHER" id="PTHR47515:SF1">
    <property type="entry name" value="BLR2054 PROTEIN"/>
    <property type="match status" value="1"/>
</dbReference>
<feature type="domain" description="Integrase catalytic" evidence="1">
    <location>
        <begin position="1"/>
        <end position="74"/>
    </location>
</feature>
<gene>
    <name evidence="2" type="ORF">CCC_02565</name>
</gene>
<dbReference type="Pfam" id="PF13683">
    <property type="entry name" value="rve_3"/>
    <property type="match status" value="1"/>
</dbReference>
<dbReference type="GO" id="GO:0003676">
    <property type="term" value="F:nucleic acid binding"/>
    <property type="evidence" value="ECO:0007669"/>
    <property type="project" value="InterPro"/>
</dbReference>
<proteinExistence type="predicted"/>